<keyword evidence="2 5" id="KW-0812">Transmembrane</keyword>
<evidence type="ECO:0000256" key="4">
    <source>
        <dbReference type="ARBA" id="ARBA00023136"/>
    </source>
</evidence>
<name>A0ABV8AX80_9BACT</name>
<feature type="transmembrane region" description="Helical" evidence="5">
    <location>
        <begin position="81"/>
        <end position="99"/>
    </location>
</feature>
<proteinExistence type="predicted"/>
<protein>
    <submittedName>
        <fullName evidence="7">Sterol desaturase family protein</fullName>
        <ecNumber evidence="7">1.-.-.-</ecNumber>
    </submittedName>
</protein>
<accession>A0ABV8AX80</accession>
<evidence type="ECO:0000313" key="8">
    <source>
        <dbReference type="Proteomes" id="UP001595805"/>
    </source>
</evidence>
<keyword evidence="4 5" id="KW-0472">Membrane</keyword>
<gene>
    <name evidence="7" type="ORF">ACFOSV_15175</name>
</gene>
<feature type="transmembrane region" description="Helical" evidence="5">
    <location>
        <begin position="111"/>
        <end position="132"/>
    </location>
</feature>
<organism evidence="7 8">
    <name type="scientific">Algoriphagus namhaensis</name>
    <dbReference type="NCBI Taxonomy" id="915353"/>
    <lineage>
        <taxon>Bacteria</taxon>
        <taxon>Pseudomonadati</taxon>
        <taxon>Bacteroidota</taxon>
        <taxon>Cytophagia</taxon>
        <taxon>Cytophagales</taxon>
        <taxon>Cyclobacteriaceae</taxon>
        <taxon>Algoriphagus</taxon>
    </lineage>
</organism>
<keyword evidence="7" id="KW-0560">Oxidoreductase</keyword>
<reference evidence="8" key="1">
    <citation type="journal article" date="2019" name="Int. J. Syst. Evol. Microbiol.">
        <title>The Global Catalogue of Microorganisms (GCM) 10K type strain sequencing project: providing services to taxonomists for standard genome sequencing and annotation.</title>
        <authorList>
            <consortium name="The Broad Institute Genomics Platform"/>
            <consortium name="The Broad Institute Genome Sequencing Center for Infectious Disease"/>
            <person name="Wu L."/>
            <person name="Ma J."/>
        </authorList>
    </citation>
    <scope>NUCLEOTIDE SEQUENCE [LARGE SCALE GENOMIC DNA]</scope>
    <source>
        <strain evidence="8">CCUG 60523</strain>
    </source>
</reference>
<comment type="subcellular location">
    <subcellularLocation>
        <location evidence="1">Membrane</location>
    </subcellularLocation>
</comment>
<feature type="transmembrane region" description="Helical" evidence="5">
    <location>
        <begin position="153"/>
        <end position="174"/>
    </location>
</feature>
<feature type="transmembrane region" description="Helical" evidence="5">
    <location>
        <begin position="12"/>
        <end position="35"/>
    </location>
</feature>
<feature type="domain" description="Fatty acid hydroxylase" evidence="6">
    <location>
        <begin position="200"/>
        <end position="333"/>
    </location>
</feature>
<comment type="caution">
    <text evidence="7">The sequence shown here is derived from an EMBL/GenBank/DDBJ whole genome shotgun (WGS) entry which is preliminary data.</text>
</comment>
<dbReference type="InterPro" id="IPR050307">
    <property type="entry name" value="Sterol_Desaturase_Related"/>
</dbReference>
<dbReference type="EMBL" id="JBHRZS010000007">
    <property type="protein sequence ID" value="MFC3881535.1"/>
    <property type="molecule type" value="Genomic_DNA"/>
</dbReference>
<keyword evidence="3 5" id="KW-1133">Transmembrane helix</keyword>
<dbReference type="InterPro" id="IPR006694">
    <property type="entry name" value="Fatty_acid_hydroxylase"/>
</dbReference>
<dbReference type="Proteomes" id="UP001595805">
    <property type="component" value="Unassembled WGS sequence"/>
</dbReference>
<dbReference type="Pfam" id="PF04116">
    <property type="entry name" value="FA_hydroxylase"/>
    <property type="match status" value="1"/>
</dbReference>
<feature type="transmembrane region" description="Helical" evidence="5">
    <location>
        <begin position="268"/>
        <end position="286"/>
    </location>
</feature>
<feature type="transmembrane region" description="Helical" evidence="5">
    <location>
        <begin position="55"/>
        <end position="74"/>
    </location>
</feature>
<dbReference type="RefSeq" id="WP_377906881.1">
    <property type="nucleotide sequence ID" value="NZ_JBHRZS010000007.1"/>
</dbReference>
<dbReference type="PANTHER" id="PTHR11863">
    <property type="entry name" value="STEROL DESATURASE"/>
    <property type="match status" value="1"/>
</dbReference>
<evidence type="ECO:0000256" key="1">
    <source>
        <dbReference type="ARBA" id="ARBA00004370"/>
    </source>
</evidence>
<keyword evidence="8" id="KW-1185">Reference proteome</keyword>
<sequence>MTQNKRLQIGDGIISGYLSIFLAILCFGGTVCAYFPEYLTTSDFRELYRPDYVKWAFLIVLALSFCFALSSFILSKKTRHGFLAILLIAASIFLASGLPEYQIQEIDSKSFTIGMDWLILDLLISALIFIPMELFLPKRLEQTKFHEEWRTDLVYFIISHLLIQVIGVLVQLPAVKLFSNVGLTSLHEWVQGIWFIPQLFLALVVSDLFQWISHYFFHKIPFLWRFHSVHHSIKDIDWLAGSRIHFVDLILVRAFSFLPIYVLGFSQSVFIAYVVIVSIQAVLAHANTRINFGSLRYIIVTPQYHHWHHADDPKAYNKNFAIHFPFIDMLFGTYYPIGKSWPKSTGLGDVKFPKGFTRQFVFPFFKDPTKNNSIDDPSER</sequence>
<dbReference type="GO" id="GO:0016491">
    <property type="term" value="F:oxidoreductase activity"/>
    <property type="evidence" value="ECO:0007669"/>
    <property type="project" value="UniProtKB-KW"/>
</dbReference>
<evidence type="ECO:0000259" key="6">
    <source>
        <dbReference type="Pfam" id="PF04116"/>
    </source>
</evidence>
<evidence type="ECO:0000256" key="5">
    <source>
        <dbReference type="SAM" id="Phobius"/>
    </source>
</evidence>
<feature type="transmembrane region" description="Helical" evidence="5">
    <location>
        <begin position="194"/>
        <end position="217"/>
    </location>
</feature>
<evidence type="ECO:0000313" key="7">
    <source>
        <dbReference type="EMBL" id="MFC3881535.1"/>
    </source>
</evidence>
<evidence type="ECO:0000256" key="2">
    <source>
        <dbReference type="ARBA" id="ARBA00022692"/>
    </source>
</evidence>
<evidence type="ECO:0000256" key="3">
    <source>
        <dbReference type="ARBA" id="ARBA00022989"/>
    </source>
</evidence>
<dbReference type="EC" id="1.-.-.-" evidence="7"/>